<dbReference type="Gene3D" id="2.150.10.10">
    <property type="entry name" value="Serralysin-like metalloprotease, C-terminal"/>
    <property type="match status" value="1"/>
</dbReference>
<evidence type="ECO:0000256" key="2">
    <source>
        <dbReference type="ARBA" id="ARBA00022525"/>
    </source>
</evidence>
<dbReference type="GO" id="GO:0005509">
    <property type="term" value="F:calcium ion binding"/>
    <property type="evidence" value="ECO:0007669"/>
    <property type="project" value="InterPro"/>
</dbReference>
<dbReference type="AlphaFoldDB" id="A0A7C5QW18"/>
<feature type="non-terminal residue" evidence="3">
    <location>
        <position position="1"/>
    </location>
</feature>
<accession>A0A7C5QW18</accession>
<dbReference type="InterPro" id="IPR001343">
    <property type="entry name" value="Hemolysn_Ca-bd"/>
</dbReference>
<gene>
    <name evidence="3" type="ORF">ENJ42_04425</name>
</gene>
<dbReference type="PROSITE" id="PS00330">
    <property type="entry name" value="HEMOLYSIN_CALCIUM"/>
    <property type="match status" value="1"/>
</dbReference>
<comment type="subcellular location">
    <subcellularLocation>
        <location evidence="1">Secreted</location>
    </subcellularLocation>
</comment>
<organism evidence="3">
    <name type="scientific">Hellea balneolensis</name>
    <dbReference type="NCBI Taxonomy" id="287478"/>
    <lineage>
        <taxon>Bacteria</taxon>
        <taxon>Pseudomonadati</taxon>
        <taxon>Pseudomonadota</taxon>
        <taxon>Alphaproteobacteria</taxon>
        <taxon>Maricaulales</taxon>
        <taxon>Robiginitomaculaceae</taxon>
        <taxon>Hellea</taxon>
    </lineage>
</organism>
<dbReference type="GO" id="GO:0005576">
    <property type="term" value="C:extracellular region"/>
    <property type="evidence" value="ECO:0007669"/>
    <property type="project" value="UniProtKB-SubCell"/>
</dbReference>
<comment type="caution">
    <text evidence="3">The sequence shown here is derived from an EMBL/GenBank/DDBJ whole genome shotgun (WGS) entry which is preliminary data.</text>
</comment>
<dbReference type="PANTHER" id="PTHR38340">
    <property type="entry name" value="S-LAYER PROTEIN"/>
    <property type="match status" value="1"/>
</dbReference>
<proteinExistence type="predicted"/>
<protein>
    <recommendedName>
        <fullName evidence="4">Calcium-binding protein</fullName>
    </recommendedName>
</protein>
<name>A0A7C5QW18_9PROT</name>
<evidence type="ECO:0008006" key="4">
    <source>
        <dbReference type="Google" id="ProtNLM"/>
    </source>
</evidence>
<dbReference type="PRINTS" id="PR00313">
    <property type="entry name" value="CABNDNGRPT"/>
</dbReference>
<sequence length="193" mass="19733">NDVLIGGAGNDVLSAGDGTDSLSGGAGNDKMYGNAGTNNLYGGAGDDNYYGGTGVDTYQFNLSDGAATERVSFFQATDIIQLNGFGFANAGSSFASFSQAGANVIFSSGGVTIVFYGATLAFVQGAVQVDGLAELPSVDKNTVAEAPELPQDAIAEFLETADTVDDHMAQAESESFDFYTGAELLDGHGFDLL</sequence>
<dbReference type="PANTHER" id="PTHR38340:SF1">
    <property type="entry name" value="S-LAYER PROTEIN"/>
    <property type="match status" value="1"/>
</dbReference>
<reference evidence="3" key="1">
    <citation type="journal article" date="2020" name="mSystems">
        <title>Genome- and Community-Level Interaction Insights into Carbon Utilization and Element Cycling Functions of Hydrothermarchaeota in Hydrothermal Sediment.</title>
        <authorList>
            <person name="Zhou Z."/>
            <person name="Liu Y."/>
            <person name="Xu W."/>
            <person name="Pan J."/>
            <person name="Luo Z.H."/>
            <person name="Li M."/>
        </authorList>
    </citation>
    <scope>NUCLEOTIDE SEQUENCE [LARGE SCALE GENOMIC DNA]</scope>
    <source>
        <strain evidence="3">HyVt-485</strain>
    </source>
</reference>
<evidence type="ECO:0000256" key="1">
    <source>
        <dbReference type="ARBA" id="ARBA00004613"/>
    </source>
</evidence>
<evidence type="ECO:0000313" key="3">
    <source>
        <dbReference type="EMBL" id="HHL42842.1"/>
    </source>
</evidence>
<dbReference type="InterPro" id="IPR050557">
    <property type="entry name" value="RTX_toxin/Mannuronan_C5-epim"/>
</dbReference>
<keyword evidence="2" id="KW-0964">Secreted</keyword>
<dbReference type="EMBL" id="DRMJ01000219">
    <property type="protein sequence ID" value="HHL42842.1"/>
    <property type="molecule type" value="Genomic_DNA"/>
</dbReference>
<dbReference type="Pfam" id="PF00353">
    <property type="entry name" value="HemolysinCabind"/>
    <property type="match status" value="1"/>
</dbReference>
<dbReference type="Proteomes" id="UP000885830">
    <property type="component" value="Unassembled WGS sequence"/>
</dbReference>
<dbReference type="InterPro" id="IPR018511">
    <property type="entry name" value="Hemolysin-typ_Ca-bd_CS"/>
</dbReference>
<dbReference type="SUPFAM" id="SSF51120">
    <property type="entry name" value="beta-Roll"/>
    <property type="match status" value="1"/>
</dbReference>
<dbReference type="InterPro" id="IPR011049">
    <property type="entry name" value="Serralysin-like_metalloprot_C"/>
</dbReference>